<keyword evidence="1" id="KW-0812">Transmembrane</keyword>
<feature type="transmembrane region" description="Helical" evidence="1">
    <location>
        <begin position="57"/>
        <end position="81"/>
    </location>
</feature>
<comment type="caution">
    <text evidence="2">The sequence shown here is derived from an EMBL/GenBank/DDBJ whole genome shotgun (WGS) entry which is preliminary data.</text>
</comment>
<keyword evidence="1" id="KW-0472">Membrane</keyword>
<organism evidence="2 3">
    <name type="scientific">Candidatus Dorea gallistercoris</name>
    <dbReference type="NCBI Taxonomy" id="2838542"/>
    <lineage>
        <taxon>Bacteria</taxon>
        <taxon>Bacillati</taxon>
        <taxon>Bacillota</taxon>
        <taxon>Clostridia</taxon>
        <taxon>Lachnospirales</taxon>
        <taxon>Lachnospiraceae</taxon>
        <taxon>Dorea</taxon>
    </lineage>
</organism>
<reference evidence="2" key="2">
    <citation type="submission" date="2021-04" db="EMBL/GenBank/DDBJ databases">
        <authorList>
            <person name="Gilroy R."/>
        </authorList>
    </citation>
    <scope>NUCLEOTIDE SEQUENCE</scope>
    <source>
        <strain evidence="2">ChiSxjej1B13-11762</strain>
    </source>
</reference>
<dbReference type="InterPro" id="IPR025664">
    <property type="entry name" value="Spore_III_AC/AD"/>
</dbReference>
<accession>A0A9D1RB25</accession>
<protein>
    <submittedName>
        <fullName evidence="2">Stage III sporulation protein AD</fullName>
    </submittedName>
</protein>
<keyword evidence="1" id="KW-1133">Transmembrane helix</keyword>
<evidence type="ECO:0000313" key="3">
    <source>
        <dbReference type="Proteomes" id="UP000824263"/>
    </source>
</evidence>
<dbReference type="Pfam" id="PF06686">
    <property type="entry name" value="SpoIIIAC"/>
    <property type="match status" value="1"/>
</dbReference>
<gene>
    <name evidence="2" type="ORF">H9873_08150</name>
</gene>
<sequence>MDIVQVGIIGVAGVLLAVQFKGGKAEYGIYISAGLSLVIFFGILGHLRVITEAADTIGGYISLDGAYIGTLIKMLGVTYIAEFASSICRDAGYQTIAQQIEIFGKLTILVLSIPILMALLETIGEFLS</sequence>
<dbReference type="Proteomes" id="UP000824263">
    <property type="component" value="Unassembled WGS sequence"/>
</dbReference>
<reference evidence="2" key="1">
    <citation type="journal article" date="2021" name="PeerJ">
        <title>Extensive microbial diversity within the chicken gut microbiome revealed by metagenomics and culture.</title>
        <authorList>
            <person name="Gilroy R."/>
            <person name="Ravi A."/>
            <person name="Getino M."/>
            <person name="Pursley I."/>
            <person name="Horton D.L."/>
            <person name="Alikhan N.F."/>
            <person name="Baker D."/>
            <person name="Gharbi K."/>
            <person name="Hall N."/>
            <person name="Watson M."/>
            <person name="Adriaenssens E.M."/>
            <person name="Foster-Nyarko E."/>
            <person name="Jarju S."/>
            <person name="Secka A."/>
            <person name="Antonio M."/>
            <person name="Oren A."/>
            <person name="Chaudhuri R.R."/>
            <person name="La Ragione R."/>
            <person name="Hildebrand F."/>
            <person name="Pallen M.J."/>
        </authorList>
    </citation>
    <scope>NUCLEOTIDE SEQUENCE</scope>
    <source>
        <strain evidence="2">ChiSxjej1B13-11762</strain>
    </source>
</reference>
<evidence type="ECO:0000313" key="2">
    <source>
        <dbReference type="EMBL" id="HIW84279.1"/>
    </source>
</evidence>
<evidence type="ECO:0000256" key="1">
    <source>
        <dbReference type="SAM" id="Phobius"/>
    </source>
</evidence>
<dbReference type="EMBL" id="DXGF01000141">
    <property type="protein sequence ID" value="HIW84279.1"/>
    <property type="molecule type" value="Genomic_DNA"/>
</dbReference>
<name>A0A9D1RB25_9FIRM</name>
<feature type="transmembrane region" description="Helical" evidence="1">
    <location>
        <begin position="6"/>
        <end position="22"/>
    </location>
</feature>
<dbReference type="AlphaFoldDB" id="A0A9D1RB25"/>
<feature type="transmembrane region" description="Helical" evidence="1">
    <location>
        <begin position="29"/>
        <end position="51"/>
    </location>
</feature>
<proteinExistence type="predicted"/>
<feature type="transmembrane region" description="Helical" evidence="1">
    <location>
        <begin position="102"/>
        <end position="120"/>
    </location>
</feature>